<keyword evidence="2" id="KW-1185">Reference proteome</keyword>
<reference evidence="1" key="1">
    <citation type="submission" date="2021-09" db="EMBL/GenBank/DDBJ databases">
        <authorList>
            <consortium name="AG Swart"/>
            <person name="Singh M."/>
            <person name="Singh A."/>
            <person name="Seah K."/>
            <person name="Emmerich C."/>
        </authorList>
    </citation>
    <scope>NUCLEOTIDE SEQUENCE</scope>
    <source>
        <strain evidence="1">ATCC30299</strain>
    </source>
</reference>
<organism evidence="1 2">
    <name type="scientific">Blepharisma stoltei</name>
    <dbReference type="NCBI Taxonomy" id="1481888"/>
    <lineage>
        <taxon>Eukaryota</taxon>
        <taxon>Sar</taxon>
        <taxon>Alveolata</taxon>
        <taxon>Ciliophora</taxon>
        <taxon>Postciliodesmatophora</taxon>
        <taxon>Heterotrichea</taxon>
        <taxon>Heterotrichida</taxon>
        <taxon>Blepharismidae</taxon>
        <taxon>Blepharisma</taxon>
    </lineage>
</organism>
<dbReference type="AlphaFoldDB" id="A0AAU9J525"/>
<proteinExistence type="predicted"/>
<sequence length="95" mass="12057">MPIQADPFYNNHCQYRLNHLRISYYILGHYMLSHLWNVYTGGACTVRVWCYCRMFRHKLRLYRLCQYRNYSYDMRYKKWIYNMVQHMICLCITWY</sequence>
<gene>
    <name evidence="1" type="ORF">BSTOLATCC_MIC31339</name>
</gene>
<evidence type="ECO:0000313" key="2">
    <source>
        <dbReference type="Proteomes" id="UP001162131"/>
    </source>
</evidence>
<accession>A0AAU9J525</accession>
<dbReference type="Proteomes" id="UP001162131">
    <property type="component" value="Unassembled WGS sequence"/>
</dbReference>
<dbReference type="EMBL" id="CAJZBQ010000031">
    <property type="protein sequence ID" value="CAG9322314.1"/>
    <property type="molecule type" value="Genomic_DNA"/>
</dbReference>
<name>A0AAU9J525_9CILI</name>
<comment type="caution">
    <text evidence="1">The sequence shown here is derived from an EMBL/GenBank/DDBJ whole genome shotgun (WGS) entry which is preliminary data.</text>
</comment>
<evidence type="ECO:0000313" key="1">
    <source>
        <dbReference type="EMBL" id="CAG9322314.1"/>
    </source>
</evidence>
<protein>
    <submittedName>
        <fullName evidence="1">Uncharacterized protein</fullName>
    </submittedName>
</protein>